<keyword evidence="1" id="KW-0472">Membrane</keyword>
<dbReference type="Proteomes" id="UP000430508">
    <property type="component" value="Chromosome"/>
</dbReference>
<keyword evidence="1" id="KW-0812">Transmembrane</keyword>
<dbReference type="AlphaFoldDB" id="A0A857DGS6"/>
<keyword evidence="1" id="KW-1133">Transmembrane helix</keyword>
<dbReference type="CDD" id="cd00118">
    <property type="entry name" value="LysM"/>
    <property type="match status" value="1"/>
</dbReference>
<accession>A0A857DGS6</accession>
<name>A0A857DGS6_9FIRM</name>
<evidence type="ECO:0000259" key="2">
    <source>
        <dbReference type="PROSITE" id="PS51782"/>
    </source>
</evidence>
<dbReference type="RefSeq" id="WP_019225377.1">
    <property type="nucleotide sequence ID" value="NZ_CP046996.1"/>
</dbReference>
<evidence type="ECO:0000313" key="3">
    <source>
        <dbReference type="EMBL" id="QHA00520.1"/>
    </source>
</evidence>
<sequence>MIAVSRSYMRYRRNSTKIVFVLGLCLTIIAALLISLVINYLTAENSNPTSYKAITIQQGDTLWELAAESNYSSDISALVDKTMRYNNLRSTYIEPGQVIYIPVRS</sequence>
<dbReference type="Pfam" id="PF01476">
    <property type="entry name" value="LysM"/>
    <property type="match status" value="1"/>
</dbReference>
<feature type="domain" description="LysM" evidence="2">
    <location>
        <begin position="52"/>
        <end position="101"/>
    </location>
</feature>
<dbReference type="InterPro" id="IPR036779">
    <property type="entry name" value="LysM_dom_sf"/>
</dbReference>
<proteinExistence type="predicted"/>
<dbReference type="EMBL" id="CP046996">
    <property type="protein sequence ID" value="QHA00520.1"/>
    <property type="molecule type" value="Genomic_DNA"/>
</dbReference>
<dbReference type="SMART" id="SM00257">
    <property type="entry name" value="LysM"/>
    <property type="match status" value="1"/>
</dbReference>
<evidence type="ECO:0000256" key="1">
    <source>
        <dbReference type="SAM" id="Phobius"/>
    </source>
</evidence>
<feature type="transmembrane region" description="Helical" evidence="1">
    <location>
        <begin position="20"/>
        <end position="41"/>
    </location>
</feature>
<evidence type="ECO:0000313" key="4">
    <source>
        <dbReference type="Proteomes" id="UP000430508"/>
    </source>
</evidence>
<organism evidence="3 4">
    <name type="scientific">Dehalobacter restrictus</name>
    <dbReference type="NCBI Taxonomy" id="55583"/>
    <lineage>
        <taxon>Bacteria</taxon>
        <taxon>Bacillati</taxon>
        <taxon>Bacillota</taxon>
        <taxon>Clostridia</taxon>
        <taxon>Eubacteriales</taxon>
        <taxon>Desulfitobacteriaceae</taxon>
        <taxon>Dehalobacter</taxon>
    </lineage>
</organism>
<gene>
    <name evidence="3" type="ORF">GQ588_07700</name>
</gene>
<dbReference type="Gene3D" id="3.10.350.10">
    <property type="entry name" value="LysM domain"/>
    <property type="match status" value="1"/>
</dbReference>
<dbReference type="PROSITE" id="PS51782">
    <property type="entry name" value="LYSM"/>
    <property type="match status" value="1"/>
</dbReference>
<protein>
    <submittedName>
        <fullName evidence="3">LysM peptidoglycan-binding domain-containing protein</fullName>
    </submittedName>
</protein>
<reference evidence="3 4" key="1">
    <citation type="submission" date="2019-12" db="EMBL/GenBank/DDBJ databases">
        <title>Sequence classification of anaerobic respiratory reductive dehalogenases: First we see many, then we see few.</title>
        <authorList>
            <person name="Molenda O."/>
            <person name="Puentes Jacome L.A."/>
            <person name="Cao X."/>
            <person name="Nesbo C.L."/>
            <person name="Tang S."/>
            <person name="Morson N."/>
            <person name="Patron J."/>
            <person name="Lomheim L."/>
            <person name="Wishart D.S."/>
            <person name="Edwards E.A."/>
        </authorList>
    </citation>
    <scope>NUCLEOTIDE SEQUENCE [LARGE SCALE GENOMIC DNA]</scope>
    <source>
        <strain evidence="3 4">12DCA</strain>
    </source>
</reference>
<dbReference type="SUPFAM" id="SSF54106">
    <property type="entry name" value="LysM domain"/>
    <property type="match status" value="1"/>
</dbReference>
<dbReference type="InterPro" id="IPR018392">
    <property type="entry name" value="LysM"/>
</dbReference>